<comment type="caution">
    <text evidence="2">The sequence shown here is derived from an EMBL/GenBank/DDBJ whole genome shotgun (WGS) entry which is preliminary data.</text>
</comment>
<protein>
    <submittedName>
        <fullName evidence="2">Uncharacterized protein</fullName>
    </submittedName>
</protein>
<organism evidence="2 3">
    <name type="scientific">Microcystis aeruginosa SPC777</name>
    <dbReference type="NCBI Taxonomy" id="482300"/>
    <lineage>
        <taxon>Bacteria</taxon>
        <taxon>Bacillati</taxon>
        <taxon>Cyanobacteriota</taxon>
        <taxon>Cyanophyceae</taxon>
        <taxon>Oscillatoriophycideae</taxon>
        <taxon>Chroococcales</taxon>
        <taxon>Microcystaceae</taxon>
        <taxon>Microcystis</taxon>
    </lineage>
</organism>
<evidence type="ECO:0000313" key="3">
    <source>
        <dbReference type="Proteomes" id="UP000014617"/>
    </source>
</evidence>
<dbReference type="PATRIC" id="fig|482300.6.peg.4286"/>
<reference evidence="2 3" key="1">
    <citation type="journal article" date="2013" name="Genome Announc.">
        <title>Draft Genome Sequence of the Brazilian Toxic Bloom-Forming Cyanobacterium Microcystis aeruginosa Strain SPC777.</title>
        <authorList>
            <person name="Fiore M.F."/>
            <person name="Alvarenga D.O."/>
            <person name="Varani A.M."/>
            <person name="Hoff-Risseti C."/>
            <person name="Crespim E."/>
            <person name="Ramos R.T."/>
            <person name="Silva A."/>
            <person name="Schaker P.D."/>
            <person name="Heck K."/>
            <person name="Rigonato J."/>
            <person name="Schneider M.P."/>
        </authorList>
    </citation>
    <scope>NUCLEOTIDE SEQUENCE [LARGE SCALE GENOMIC DNA]</scope>
    <source>
        <strain evidence="3">SPC 777</strain>
    </source>
</reference>
<dbReference type="Proteomes" id="UP000014617">
    <property type="component" value="Unassembled WGS sequence"/>
</dbReference>
<evidence type="ECO:0000256" key="1">
    <source>
        <dbReference type="SAM" id="Coils"/>
    </source>
</evidence>
<accession>S3K351</accession>
<gene>
    <name evidence="2" type="ORF">MAESPC_03855</name>
</gene>
<sequence length="61" mass="6827">MSVIIEQNLGGILAQINHKLENLQKDVTDIKIELTEAKGERQVLKVEIDNLKQDVNAIKSS</sequence>
<proteinExistence type="predicted"/>
<dbReference type="Gene3D" id="1.20.5.1700">
    <property type="match status" value="1"/>
</dbReference>
<feature type="coiled-coil region" evidence="1">
    <location>
        <begin position="13"/>
        <end position="61"/>
    </location>
</feature>
<name>S3K351_MICAE</name>
<evidence type="ECO:0000313" key="2">
    <source>
        <dbReference type="EMBL" id="EPF19574.1"/>
    </source>
</evidence>
<keyword evidence="1" id="KW-0175">Coiled coil</keyword>
<dbReference type="EMBL" id="ASZQ01000251">
    <property type="protein sequence ID" value="EPF19574.1"/>
    <property type="molecule type" value="Genomic_DNA"/>
</dbReference>
<dbReference type="AlphaFoldDB" id="S3K351"/>